<dbReference type="PRINTS" id="PR00171">
    <property type="entry name" value="SUGRTRNSPORT"/>
</dbReference>
<evidence type="ECO:0000256" key="1">
    <source>
        <dbReference type="ARBA" id="ARBA00004141"/>
    </source>
</evidence>
<keyword evidence="6 9" id="KW-0472">Membrane</keyword>
<feature type="domain" description="Major facilitator superfamily (MFS) profile" evidence="10">
    <location>
        <begin position="58"/>
        <end position="520"/>
    </location>
</feature>
<organism evidence="11 12">
    <name type="scientific">Kwoniella dendrophila CBS 6074</name>
    <dbReference type="NCBI Taxonomy" id="1295534"/>
    <lineage>
        <taxon>Eukaryota</taxon>
        <taxon>Fungi</taxon>
        <taxon>Dikarya</taxon>
        <taxon>Basidiomycota</taxon>
        <taxon>Agaricomycotina</taxon>
        <taxon>Tremellomycetes</taxon>
        <taxon>Tremellales</taxon>
        <taxon>Cryptococcaceae</taxon>
        <taxon>Kwoniella</taxon>
    </lineage>
</organism>
<proteinExistence type="inferred from homology"/>
<feature type="transmembrane region" description="Helical" evidence="9">
    <location>
        <begin position="54"/>
        <end position="80"/>
    </location>
</feature>
<dbReference type="InterPro" id="IPR005829">
    <property type="entry name" value="Sugar_transporter_CS"/>
</dbReference>
<keyword evidence="12" id="KW-1185">Reference proteome</keyword>
<accession>A0AAX4JU54</accession>
<dbReference type="InterPro" id="IPR003663">
    <property type="entry name" value="Sugar/inositol_transpt"/>
</dbReference>
<feature type="transmembrane region" description="Helical" evidence="9">
    <location>
        <begin position="332"/>
        <end position="353"/>
    </location>
</feature>
<gene>
    <name evidence="11" type="ORF">L201_003797</name>
</gene>
<keyword evidence="5 9" id="KW-1133">Transmembrane helix</keyword>
<dbReference type="InterPro" id="IPR036259">
    <property type="entry name" value="MFS_trans_sf"/>
</dbReference>
<comment type="similarity">
    <text evidence="2 8">Belongs to the major facilitator superfamily. Sugar transporter (TC 2.A.1.1) family.</text>
</comment>
<dbReference type="SUPFAM" id="SSF103473">
    <property type="entry name" value="MFS general substrate transporter"/>
    <property type="match status" value="1"/>
</dbReference>
<protein>
    <recommendedName>
        <fullName evidence="10">Major facilitator superfamily (MFS) profile domain-containing protein</fullName>
    </recommendedName>
</protein>
<feature type="transmembrane region" description="Helical" evidence="9">
    <location>
        <begin position="106"/>
        <end position="126"/>
    </location>
</feature>
<dbReference type="InterPro" id="IPR050360">
    <property type="entry name" value="MFS_Sugar_Transporters"/>
</dbReference>
<dbReference type="FunFam" id="1.20.1250.20:FF:000026">
    <property type="entry name" value="MFS quinate transporter QutD"/>
    <property type="match status" value="1"/>
</dbReference>
<sequence>MSKFQHAPSREEIPALESLGVQLHPDTITYINDPQALATALGGSGFLELFKNPLVLAAAVSACLGGLLFGFDQGIVSIVLTMKQFLTQFPETDKTVTSAAGLNKGVMTALLELGAFLGAIQAGFLADKYSRKWAIGFGMLWFVAGSILQAAAYQFAQLVVGRFIGGIGIGILSSCAPMYISEISPPNIRGALLVLEAWTIVFGIVVMFYITYATRNMIGDWAFRLPFTIQMAPCVLLAAALWRLPYSPRWLAFKGRDEESLTSLMTLRRLPASDPRVQAEWIAIRAEAVRNREVAVEAHPNLQGDSFGQQIKLEAATWADMFKPKFFRKTQIGIMLMFFQQFVGINALIYYSPTLFETLGLDSEMQITLSGILNIVQLGAVTVAFFVTDRVGRKPILIYGAIGMTISHVVVAGMIGRYQHNWPAYPSQAKAGVAFIFIFMVTYGFGWAPIPWSMPAEVHDSAHRAKGVAITTCSNWFNNFIIGLITPPMIQSISYGTFIFFGAFAAMSLVYTIFFVPETRGRTLEQMDEIFGTHASQENAIATQEIFAIICGVAQNDTRGDVEDKKVRDIHQEYTVTA</sequence>
<dbReference type="RefSeq" id="XP_066075645.1">
    <property type="nucleotide sequence ID" value="XM_066219548.1"/>
</dbReference>
<feature type="transmembrane region" description="Helical" evidence="9">
    <location>
        <begin position="133"/>
        <end position="153"/>
    </location>
</feature>
<name>A0AAX4JU54_9TREE</name>
<dbReference type="PANTHER" id="PTHR48022:SF14">
    <property type="entry name" value="MAJOR FACILITATOR SUPERFAMILY (MFS) PROFILE DOMAIN-CONTAINING PROTEIN-RELATED"/>
    <property type="match status" value="1"/>
</dbReference>
<comment type="catalytic activity">
    <reaction evidence="7">
        <text>myo-inositol(out) + H(+)(out) = myo-inositol(in) + H(+)(in)</text>
        <dbReference type="Rhea" id="RHEA:60364"/>
        <dbReference type="ChEBI" id="CHEBI:15378"/>
        <dbReference type="ChEBI" id="CHEBI:17268"/>
    </reaction>
</comment>
<dbReference type="InterPro" id="IPR020846">
    <property type="entry name" value="MFS_dom"/>
</dbReference>
<dbReference type="PROSITE" id="PS50850">
    <property type="entry name" value="MFS"/>
    <property type="match status" value="1"/>
</dbReference>
<dbReference type="AlphaFoldDB" id="A0AAX4JU54"/>
<feature type="transmembrane region" description="Helical" evidence="9">
    <location>
        <begin position="396"/>
        <end position="416"/>
    </location>
</feature>
<dbReference type="GeneID" id="91094467"/>
<dbReference type="Pfam" id="PF00083">
    <property type="entry name" value="Sugar_tr"/>
    <property type="match status" value="1"/>
</dbReference>
<evidence type="ECO:0000256" key="9">
    <source>
        <dbReference type="SAM" id="Phobius"/>
    </source>
</evidence>
<dbReference type="Gene3D" id="1.20.1250.20">
    <property type="entry name" value="MFS general substrate transporter like domains"/>
    <property type="match status" value="1"/>
</dbReference>
<keyword evidence="4 9" id="KW-0812">Transmembrane</keyword>
<feature type="transmembrane region" description="Helical" evidence="9">
    <location>
        <begin position="365"/>
        <end position="387"/>
    </location>
</feature>
<keyword evidence="3 8" id="KW-0813">Transport</keyword>
<evidence type="ECO:0000256" key="5">
    <source>
        <dbReference type="ARBA" id="ARBA00022989"/>
    </source>
</evidence>
<dbReference type="NCBIfam" id="TIGR00879">
    <property type="entry name" value="SP"/>
    <property type="match status" value="1"/>
</dbReference>
<dbReference type="GO" id="GO:0016020">
    <property type="term" value="C:membrane"/>
    <property type="evidence" value="ECO:0007669"/>
    <property type="project" value="UniProtKB-SubCell"/>
</dbReference>
<feature type="transmembrane region" description="Helical" evidence="9">
    <location>
        <begin position="192"/>
        <end position="213"/>
    </location>
</feature>
<feature type="transmembrane region" description="Helical" evidence="9">
    <location>
        <begin position="493"/>
        <end position="516"/>
    </location>
</feature>
<evidence type="ECO:0000256" key="3">
    <source>
        <dbReference type="ARBA" id="ARBA00022448"/>
    </source>
</evidence>
<evidence type="ECO:0000256" key="2">
    <source>
        <dbReference type="ARBA" id="ARBA00010992"/>
    </source>
</evidence>
<dbReference type="InterPro" id="IPR005828">
    <property type="entry name" value="MFS_sugar_transport-like"/>
</dbReference>
<evidence type="ECO:0000256" key="8">
    <source>
        <dbReference type="RuleBase" id="RU003346"/>
    </source>
</evidence>
<evidence type="ECO:0000256" key="4">
    <source>
        <dbReference type="ARBA" id="ARBA00022692"/>
    </source>
</evidence>
<feature type="transmembrane region" description="Helical" evidence="9">
    <location>
        <begin position="428"/>
        <end position="448"/>
    </location>
</feature>
<dbReference type="Proteomes" id="UP001355207">
    <property type="component" value="Chromosome 4"/>
</dbReference>
<dbReference type="EMBL" id="CP144101">
    <property type="protein sequence ID" value="WWC88882.1"/>
    <property type="molecule type" value="Genomic_DNA"/>
</dbReference>
<evidence type="ECO:0000256" key="7">
    <source>
        <dbReference type="ARBA" id="ARBA00049119"/>
    </source>
</evidence>
<evidence type="ECO:0000313" key="12">
    <source>
        <dbReference type="Proteomes" id="UP001355207"/>
    </source>
</evidence>
<comment type="subcellular location">
    <subcellularLocation>
        <location evidence="1">Membrane</location>
        <topology evidence="1">Multi-pass membrane protein</topology>
    </subcellularLocation>
</comment>
<dbReference type="PANTHER" id="PTHR48022">
    <property type="entry name" value="PLASTIDIC GLUCOSE TRANSPORTER 4"/>
    <property type="match status" value="1"/>
</dbReference>
<feature type="transmembrane region" description="Helical" evidence="9">
    <location>
        <begin position="225"/>
        <end position="244"/>
    </location>
</feature>
<feature type="transmembrane region" description="Helical" evidence="9">
    <location>
        <begin position="159"/>
        <end position="180"/>
    </location>
</feature>
<feature type="transmembrane region" description="Helical" evidence="9">
    <location>
        <begin position="468"/>
        <end position="487"/>
    </location>
</feature>
<evidence type="ECO:0000313" key="11">
    <source>
        <dbReference type="EMBL" id="WWC88882.1"/>
    </source>
</evidence>
<dbReference type="GO" id="GO:0005351">
    <property type="term" value="F:carbohydrate:proton symporter activity"/>
    <property type="evidence" value="ECO:0007669"/>
    <property type="project" value="TreeGrafter"/>
</dbReference>
<dbReference type="PROSITE" id="PS00217">
    <property type="entry name" value="SUGAR_TRANSPORT_2"/>
    <property type="match status" value="1"/>
</dbReference>
<evidence type="ECO:0000256" key="6">
    <source>
        <dbReference type="ARBA" id="ARBA00023136"/>
    </source>
</evidence>
<reference evidence="11 12" key="1">
    <citation type="submission" date="2024-01" db="EMBL/GenBank/DDBJ databases">
        <title>Comparative genomics of Cryptococcus and Kwoniella reveals pathogenesis evolution and contrasting modes of karyotype evolution via chromosome fusion or intercentromeric recombination.</title>
        <authorList>
            <person name="Coelho M.A."/>
            <person name="David-Palma M."/>
            <person name="Shea T."/>
            <person name="Bowers K."/>
            <person name="McGinley-Smith S."/>
            <person name="Mohammad A.W."/>
            <person name="Gnirke A."/>
            <person name="Yurkov A.M."/>
            <person name="Nowrousian M."/>
            <person name="Sun S."/>
            <person name="Cuomo C.A."/>
            <person name="Heitman J."/>
        </authorList>
    </citation>
    <scope>NUCLEOTIDE SEQUENCE [LARGE SCALE GENOMIC DNA]</scope>
    <source>
        <strain evidence="11 12">CBS 6074</strain>
    </source>
</reference>
<evidence type="ECO:0000259" key="10">
    <source>
        <dbReference type="PROSITE" id="PS50850"/>
    </source>
</evidence>